<proteinExistence type="predicted"/>
<feature type="chain" id="PRO_5013722618" evidence="2">
    <location>
        <begin position="20"/>
        <end position="556"/>
    </location>
</feature>
<accession>A0A2H1WNK8</accession>
<dbReference type="InterPro" id="IPR002018">
    <property type="entry name" value="CarbesteraseB"/>
</dbReference>
<feature type="signal peptide" evidence="2">
    <location>
        <begin position="1"/>
        <end position="19"/>
    </location>
</feature>
<name>A0A2H1WNK8_SPOFR</name>
<dbReference type="InterPro" id="IPR019819">
    <property type="entry name" value="Carboxylesterase_B_CS"/>
</dbReference>
<dbReference type="InterPro" id="IPR050309">
    <property type="entry name" value="Type-B_Carboxylest/Lipase"/>
</dbReference>
<evidence type="ECO:0000313" key="4">
    <source>
        <dbReference type="EMBL" id="SOQ54655.1"/>
    </source>
</evidence>
<evidence type="ECO:0000256" key="1">
    <source>
        <dbReference type="ARBA" id="ARBA00023180"/>
    </source>
</evidence>
<dbReference type="InterPro" id="IPR029058">
    <property type="entry name" value="AB_hydrolase_fold"/>
</dbReference>
<evidence type="ECO:0000256" key="2">
    <source>
        <dbReference type="SAM" id="SignalP"/>
    </source>
</evidence>
<evidence type="ECO:0000259" key="3">
    <source>
        <dbReference type="Pfam" id="PF00135"/>
    </source>
</evidence>
<dbReference type="Gene3D" id="3.40.50.1820">
    <property type="entry name" value="alpha/beta hydrolase"/>
    <property type="match status" value="1"/>
</dbReference>
<dbReference type="PANTHER" id="PTHR11559">
    <property type="entry name" value="CARBOXYLESTERASE"/>
    <property type="match status" value="1"/>
</dbReference>
<organism evidence="4">
    <name type="scientific">Spodoptera frugiperda</name>
    <name type="common">Fall armyworm</name>
    <dbReference type="NCBI Taxonomy" id="7108"/>
    <lineage>
        <taxon>Eukaryota</taxon>
        <taxon>Metazoa</taxon>
        <taxon>Ecdysozoa</taxon>
        <taxon>Arthropoda</taxon>
        <taxon>Hexapoda</taxon>
        <taxon>Insecta</taxon>
        <taxon>Pterygota</taxon>
        <taxon>Neoptera</taxon>
        <taxon>Endopterygota</taxon>
        <taxon>Lepidoptera</taxon>
        <taxon>Glossata</taxon>
        <taxon>Ditrysia</taxon>
        <taxon>Noctuoidea</taxon>
        <taxon>Noctuidae</taxon>
        <taxon>Amphipyrinae</taxon>
        <taxon>Spodoptera</taxon>
    </lineage>
</organism>
<reference evidence="4" key="1">
    <citation type="submission" date="2016-07" db="EMBL/GenBank/DDBJ databases">
        <authorList>
            <person name="Bretaudeau A."/>
        </authorList>
    </citation>
    <scope>NUCLEOTIDE SEQUENCE</scope>
    <source>
        <strain evidence="4">Rice</strain>
        <tissue evidence="4">Whole body</tissue>
    </source>
</reference>
<sequence length="556" mass="63580">MWDLCKLFFIFYLFTQILTVSYCVHVKVEQGELKGKRESRITDNGEYLSFKGIPYAAPPIGELRFKDPQPPLSWTKVRDARSHGAICPQNNINTGGNVTGDEDCLFLNVYTPTLTPETPLPVMFFIHGGYYVTGSGNDDRFGPDFLMDRDVVLVTINYRLGVLGFLSLDIPEAPGNVGLKDQVAAMVWVKKNIANFGGDPDNVTIFGQSVGGSAVTLHLLSPLSRGLFKRAIAMSGSFFKDFQLPFEHVRRAFLLTKQLGKCTKDPNEALRYLQQADVNDLIQAKPFVLYNERPRRELLEIMFFRPIIEKPMESGNFLTEDPMKLLIDRKVNEVDFIFGHTGEEGVYRGVTQKDYLLKYDPEYNEFLVPVTIANANSGSELLNIGTKIRQHYFTECEIKDDTKNMKEIIQFYTDFTYNHHFYRFLELWVQGGFKVYFYVFTGYTERNVYGKLGNIYGFENATHADDLAYLFSGSAYPTLQKENPSYQIIEQTCDLYTNFAKCGKPTPNDTLWLPYDKENTNYLLIDLELTPKILGEAPVVQFWRKIYEDAGLKFAT</sequence>
<dbReference type="Pfam" id="PF00135">
    <property type="entry name" value="COesterase"/>
    <property type="match status" value="1"/>
</dbReference>
<gene>
    <name evidence="4" type="ORF">SFRICE_019813</name>
</gene>
<keyword evidence="1" id="KW-0325">Glycoprotein</keyword>
<protein>
    <submittedName>
        <fullName evidence="4">SFRICE_019813</fullName>
    </submittedName>
</protein>
<dbReference type="PROSITE" id="PS00941">
    <property type="entry name" value="CARBOXYLESTERASE_B_2"/>
    <property type="match status" value="1"/>
</dbReference>
<dbReference type="SUPFAM" id="SSF53474">
    <property type="entry name" value="alpha/beta-Hydrolases"/>
    <property type="match status" value="1"/>
</dbReference>
<keyword evidence="2" id="KW-0732">Signal</keyword>
<dbReference type="EMBL" id="ODYU01009917">
    <property type="protein sequence ID" value="SOQ54655.1"/>
    <property type="molecule type" value="Genomic_DNA"/>
</dbReference>
<feature type="domain" description="Carboxylesterase type B" evidence="3">
    <location>
        <begin position="25"/>
        <end position="531"/>
    </location>
</feature>
<dbReference type="AlphaFoldDB" id="A0A2H1WNK8"/>